<dbReference type="InterPro" id="IPR043129">
    <property type="entry name" value="ATPase_NBD"/>
</dbReference>
<organism evidence="7 8">
    <name type="scientific">Candidatus Xianfuyuplasma coldseepsis</name>
    <dbReference type="NCBI Taxonomy" id="2782163"/>
    <lineage>
        <taxon>Bacteria</taxon>
        <taxon>Bacillati</taxon>
        <taxon>Mycoplasmatota</taxon>
        <taxon>Mollicutes</taxon>
        <taxon>Candidatus Izemoplasmatales</taxon>
        <taxon>Candidatus Izemoplasmataceae</taxon>
        <taxon>Candidatus Xianfuyuplasma</taxon>
    </lineage>
</organism>
<dbReference type="GO" id="GO:0000902">
    <property type="term" value="P:cell morphogenesis"/>
    <property type="evidence" value="ECO:0007669"/>
    <property type="project" value="InterPro"/>
</dbReference>
<dbReference type="InterPro" id="IPR004753">
    <property type="entry name" value="MreB"/>
</dbReference>
<dbReference type="Gene3D" id="3.30.420.40">
    <property type="match status" value="2"/>
</dbReference>
<keyword evidence="8" id="KW-1185">Reference proteome</keyword>
<dbReference type="CDD" id="cd10225">
    <property type="entry name" value="ASKHA_NBD_MreB-like"/>
    <property type="match status" value="1"/>
</dbReference>
<proteinExistence type="inferred from homology"/>
<dbReference type="RefSeq" id="WP_258878182.1">
    <property type="nucleotide sequence ID" value="NZ_CP048914.1"/>
</dbReference>
<gene>
    <name evidence="6" type="primary">mreB</name>
    <name evidence="7" type="ORF">G4Z02_01980</name>
</gene>
<evidence type="ECO:0000256" key="1">
    <source>
        <dbReference type="ARBA" id="ARBA00022490"/>
    </source>
</evidence>
<keyword evidence="3 6" id="KW-0067">ATP-binding</keyword>
<dbReference type="KEGG" id="xcl:G4Z02_01980"/>
<dbReference type="PANTHER" id="PTHR42749:SF1">
    <property type="entry name" value="CELL SHAPE-DETERMINING PROTEIN MREB"/>
    <property type="match status" value="1"/>
</dbReference>
<feature type="binding site" evidence="6">
    <location>
        <begin position="161"/>
        <end position="163"/>
    </location>
    <ligand>
        <name>ATP</name>
        <dbReference type="ChEBI" id="CHEBI:30616"/>
    </ligand>
</feature>
<dbReference type="AlphaFoldDB" id="A0A7L7KQS2"/>
<keyword evidence="2 6" id="KW-0547">Nucleotide-binding</keyword>
<dbReference type="GO" id="GO:0005737">
    <property type="term" value="C:cytoplasm"/>
    <property type="evidence" value="ECO:0007669"/>
    <property type="project" value="UniProtKB-SubCell"/>
</dbReference>
<dbReference type="PANTHER" id="PTHR42749">
    <property type="entry name" value="CELL SHAPE-DETERMINING PROTEIN MREB"/>
    <property type="match status" value="1"/>
</dbReference>
<evidence type="ECO:0000313" key="8">
    <source>
        <dbReference type="Proteomes" id="UP000514720"/>
    </source>
</evidence>
<dbReference type="Proteomes" id="UP000514720">
    <property type="component" value="Chromosome"/>
</dbReference>
<evidence type="ECO:0000256" key="3">
    <source>
        <dbReference type="ARBA" id="ARBA00022840"/>
    </source>
</evidence>
<dbReference type="GO" id="GO:0008360">
    <property type="term" value="P:regulation of cell shape"/>
    <property type="evidence" value="ECO:0007669"/>
    <property type="project" value="UniProtKB-UniRule"/>
</dbReference>
<keyword evidence="4 6" id="KW-0133">Cell shape</keyword>
<comment type="similarity">
    <text evidence="5 6">Belongs to the FtsA/MreB family.</text>
</comment>
<comment type="subcellular location">
    <subcellularLocation>
        <location evidence="6">Cytoplasm</location>
    </subcellularLocation>
    <text evidence="6">Membrane-associated.</text>
</comment>
<comment type="function">
    <text evidence="6">Forms membrane-associated dynamic filaments that are essential for cell shape determination. Acts by regulating cell wall synthesis and cell elongation, and thus cell shape. A feedback loop between cell geometry and MreB localization may maintain elongated cell shape by targeting cell wall growth to regions of negative cell wall curvature.</text>
</comment>
<evidence type="ECO:0000256" key="6">
    <source>
        <dbReference type="HAMAP-Rule" id="MF_02207"/>
    </source>
</evidence>
<name>A0A7L7KQS2_9MOLU</name>
<dbReference type="SUPFAM" id="SSF53067">
    <property type="entry name" value="Actin-like ATPase domain"/>
    <property type="match status" value="2"/>
</dbReference>
<sequence>MSEKPKGSFNVGVDLGTSNLLIYVEGRGTIFNEPSYIAVDKATKQVVSVGFDAAELVGKVHDKVEVVKPLQGGVISDVSMIREILNFTFDQLFVNSSQQINKLLICIPSEITETEKAAILQLGEELGIDDTKIDEEIKAAAIGSGVDIYTPSGHLVVDLGGGTTDFGVLSLGDVVLSKSIKVAGDYFDKQISDYVKEKHKLEIGPQTAEKAKIALASLTGDMPKDESGKPLTFDVMGRDLVSGLPKKVTLEASEIRTILLDAFEAVKATLIATLETTPPELAGDLVDNGIIVTGGGAKIKGIKDYIEQATNVEVHISPTPLTDVVDGTKKLLKINKNHYFGEF</sequence>
<dbReference type="EMBL" id="CP048914">
    <property type="protein sequence ID" value="QMS84566.1"/>
    <property type="molecule type" value="Genomic_DNA"/>
</dbReference>
<evidence type="ECO:0000256" key="2">
    <source>
        <dbReference type="ARBA" id="ARBA00022741"/>
    </source>
</evidence>
<evidence type="ECO:0000313" key="7">
    <source>
        <dbReference type="EMBL" id="QMS84566.1"/>
    </source>
</evidence>
<protein>
    <recommendedName>
        <fullName evidence="6">Cell shape-determining protein MreB</fullName>
    </recommendedName>
</protein>
<dbReference type="PRINTS" id="PR01652">
    <property type="entry name" value="SHAPEPROTEIN"/>
</dbReference>
<comment type="caution">
    <text evidence="6">Lacks conserved residue(s) required for the propagation of feature annotation.</text>
</comment>
<keyword evidence="1 6" id="KW-0963">Cytoplasm</keyword>
<comment type="subunit">
    <text evidence="6">Forms polymers.</text>
</comment>
<dbReference type="HAMAP" id="MF_02207">
    <property type="entry name" value="MreB"/>
    <property type="match status" value="1"/>
</dbReference>
<dbReference type="InterPro" id="IPR056546">
    <property type="entry name" value="MreB_MamK-like"/>
</dbReference>
<evidence type="ECO:0000256" key="4">
    <source>
        <dbReference type="ARBA" id="ARBA00022960"/>
    </source>
</evidence>
<dbReference type="Pfam" id="PF06723">
    <property type="entry name" value="MreB_Mbl"/>
    <property type="match status" value="1"/>
</dbReference>
<reference evidence="7 8" key="1">
    <citation type="submission" date="2020-02" db="EMBL/GenBank/DDBJ databases">
        <authorList>
            <person name="Zheng R.K."/>
            <person name="Sun C.M."/>
        </authorList>
    </citation>
    <scope>NUCLEOTIDE SEQUENCE [LARGE SCALE GENOMIC DNA]</scope>
    <source>
        <strain evidence="8">zrk13</strain>
    </source>
</reference>
<dbReference type="GO" id="GO:0005524">
    <property type="term" value="F:ATP binding"/>
    <property type="evidence" value="ECO:0007669"/>
    <property type="project" value="UniProtKB-KW"/>
</dbReference>
<dbReference type="NCBIfam" id="NF010539">
    <property type="entry name" value="PRK13927.1"/>
    <property type="match status" value="1"/>
</dbReference>
<accession>A0A7L7KQS2</accession>
<evidence type="ECO:0000256" key="5">
    <source>
        <dbReference type="ARBA" id="ARBA00023458"/>
    </source>
</evidence>